<evidence type="ECO:0000313" key="3">
    <source>
        <dbReference type="EMBL" id="GAA2144343.1"/>
    </source>
</evidence>
<keyword evidence="2" id="KW-0812">Transmembrane</keyword>
<feature type="region of interest" description="Disordered" evidence="1">
    <location>
        <begin position="293"/>
        <end position="327"/>
    </location>
</feature>
<dbReference type="InterPro" id="IPR029058">
    <property type="entry name" value="AB_hydrolase_fold"/>
</dbReference>
<dbReference type="PANTHER" id="PTHR48098:SF1">
    <property type="entry name" value="DIACYLGLYCEROL ACYLTRANSFERASE_MYCOLYLTRANSFERASE AG85A"/>
    <property type="match status" value="1"/>
</dbReference>
<evidence type="ECO:0000256" key="2">
    <source>
        <dbReference type="SAM" id="Phobius"/>
    </source>
</evidence>
<feature type="transmembrane region" description="Helical" evidence="2">
    <location>
        <begin position="6"/>
        <end position="26"/>
    </location>
</feature>
<reference evidence="3 4" key="1">
    <citation type="journal article" date="2019" name="Int. J. Syst. Evol. Microbiol.">
        <title>The Global Catalogue of Microorganisms (GCM) 10K type strain sequencing project: providing services to taxonomists for standard genome sequencing and annotation.</title>
        <authorList>
            <consortium name="The Broad Institute Genomics Platform"/>
            <consortium name="The Broad Institute Genome Sequencing Center for Infectious Disease"/>
            <person name="Wu L."/>
            <person name="Ma J."/>
        </authorList>
    </citation>
    <scope>NUCLEOTIDE SEQUENCE [LARGE SCALE GENOMIC DNA]</scope>
    <source>
        <strain evidence="3 4">JCM 13850</strain>
    </source>
</reference>
<dbReference type="SUPFAM" id="SSF53474">
    <property type="entry name" value="alpha/beta-Hydrolases"/>
    <property type="match status" value="1"/>
</dbReference>
<gene>
    <name evidence="3" type="ORF">GCM10009727_44030</name>
</gene>
<organism evidence="3 4">
    <name type="scientific">Actinomadura napierensis</name>
    <dbReference type="NCBI Taxonomy" id="267854"/>
    <lineage>
        <taxon>Bacteria</taxon>
        <taxon>Bacillati</taxon>
        <taxon>Actinomycetota</taxon>
        <taxon>Actinomycetes</taxon>
        <taxon>Streptosporangiales</taxon>
        <taxon>Thermomonosporaceae</taxon>
        <taxon>Actinomadura</taxon>
    </lineage>
</organism>
<sequence>MEPVSAAFLALVCVPAAACLVAAVVLWPRFAGRGVRPVAARTGLLLASQALLTASVVLLVNRYFVFYATWDDLLGGSTTNAKVRQVQPSRGAESAPSGPVHRVTTALGPKRRGHHRDPAQDGRVDRLDVEGARSGLEGQAYVYLPPQYFQPQYAGRRLPVVVLVPGGPSDGGPAWLRQARLPEEAGAAAATGHVQPMVYAMVRSVRGLVPGGRCLDLPGVAGGQAETFYAQDLPLALAATYRLPQTRAGWGAAGFGAGGQCAARLAMLHSDRFAAAASLNGRFGLPTDGSGTGARTVVKIGPRTGRPEKPVGGRAGPKPVPGDPYGGSEAYRLDDDLTWRLRHFPPPPVSVLAAAGAAGPDAQAATGFAALANPPMRVDRLLVPGAPAALARWRHDLPAVLQWLSAHLRGE</sequence>
<evidence type="ECO:0000313" key="4">
    <source>
        <dbReference type="Proteomes" id="UP001501020"/>
    </source>
</evidence>
<dbReference type="PANTHER" id="PTHR48098">
    <property type="entry name" value="ENTEROCHELIN ESTERASE-RELATED"/>
    <property type="match status" value="1"/>
</dbReference>
<dbReference type="Proteomes" id="UP001501020">
    <property type="component" value="Unassembled WGS sequence"/>
</dbReference>
<dbReference type="Gene3D" id="3.40.50.1820">
    <property type="entry name" value="alpha/beta hydrolase"/>
    <property type="match status" value="1"/>
</dbReference>
<feature type="region of interest" description="Disordered" evidence="1">
    <location>
        <begin position="89"/>
        <end position="125"/>
    </location>
</feature>
<keyword evidence="2" id="KW-1133">Transmembrane helix</keyword>
<feature type="transmembrane region" description="Helical" evidence="2">
    <location>
        <begin position="38"/>
        <end position="60"/>
    </location>
</feature>
<dbReference type="RefSeq" id="WP_344270041.1">
    <property type="nucleotide sequence ID" value="NZ_BAAAMR010000038.1"/>
</dbReference>
<keyword evidence="3" id="KW-0378">Hydrolase</keyword>
<proteinExistence type="predicted"/>
<protein>
    <submittedName>
        <fullName evidence="3">Alpha/beta hydrolase-fold protein</fullName>
    </submittedName>
</protein>
<comment type="caution">
    <text evidence="3">The sequence shown here is derived from an EMBL/GenBank/DDBJ whole genome shotgun (WGS) entry which is preliminary data.</text>
</comment>
<dbReference type="EMBL" id="BAAAMR010000038">
    <property type="protein sequence ID" value="GAA2144343.1"/>
    <property type="molecule type" value="Genomic_DNA"/>
</dbReference>
<accession>A0ABN2ZM92</accession>
<name>A0ABN2ZM92_9ACTN</name>
<keyword evidence="4" id="KW-1185">Reference proteome</keyword>
<evidence type="ECO:0000256" key="1">
    <source>
        <dbReference type="SAM" id="MobiDB-lite"/>
    </source>
</evidence>
<keyword evidence="2" id="KW-0472">Membrane</keyword>
<feature type="compositionally biased region" description="Basic and acidic residues" evidence="1">
    <location>
        <begin position="116"/>
        <end position="125"/>
    </location>
</feature>
<dbReference type="GO" id="GO:0016787">
    <property type="term" value="F:hydrolase activity"/>
    <property type="evidence" value="ECO:0007669"/>
    <property type="project" value="UniProtKB-KW"/>
</dbReference>
<dbReference type="InterPro" id="IPR050583">
    <property type="entry name" value="Mycobacterial_A85_antigen"/>
</dbReference>